<evidence type="ECO:0000256" key="2">
    <source>
        <dbReference type="ARBA" id="ARBA00009661"/>
    </source>
</evidence>
<organism evidence="9 10">
    <name type="scientific">Cherax quadricarinatus</name>
    <name type="common">Australian red claw crayfish</name>
    <dbReference type="NCBI Taxonomy" id="27406"/>
    <lineage>
        <taxon>Eukaryota</taxon>
        <taxon>Metazoa</taxon>
        <taxon>Ecdysozoa</taxon>
        <taxon>Arthropoda</taxon>
        <taxon>Crustacea</taxon>
        <taxon>Multicrustacea</taxon>
        <taxon>Malacostraca</taxon>
        <taxon>Eumalacostraca</taxon>
        <taxon>Eucarida</taxon>
        <taxon>Decapoda</taxon>
        <taxon>Pleocyemata</taxon>
        <taxon>Astacidea</taxon>
        <taxon>Parastacoidea</taxon>
        <taxon>Parastacidae</taxon>
        <taxon>Cherax</taxon>
    </lineage>
</organism>
<evidence type="ECO:0000256" key="1">
    <source>
        <dbReference type="ARBA" id="ARBA00004123"/>
    </source>
</evidence>
<dbReference type="Gene3D" id="1.10.10.60">
    <property type="entry name" value="Homeodomain-like"/>
    <property type="match status" value="1"/>
</dbReference>
<keyword evidence="4 6" id="KW-0371">Homeobox</keyword>
<comment type="subcellular location">
    <subcellularLocation>
        <location evidence="1 6">Nucleus</location>
    </subcellularLocation>
</comment>
<evidence type="ECO:0000256" key="4">
    <source>
        <dbReference type="ARBA" id="ARBA00023155"/>
    </source>
</evidence>
<gene>
    <name evidence="9" type="ORF">OTU49_011403</name>
</gene>
<comment type="caution">
    <text evidence="9">The sequence shown here is derived from an EMBL/GenBank/DDBJ whole genome shotgun (WGS) entry which is preliminary data.</text>
</comment>
<evidence type="ECO:0000313" key="9">
    <source>
        <dbReference type="EMBL" id="KAK8724022.1"/>
    </source>
</evidence>
<accession>A0AAW0W430</accession>
<dbReference type="GO" id="GO:0000987">
    <property type="term" value="F:cis-regulatory region sequence-specific DNA binding"/>
    <property type="evidence" value="ECO:0007669"/>
    <property type="project" value="UniProtKB-ARBA"/>
</dbReference>
<feature type="compositionally biased region" description="Low complexity" evidence="7">
    <location>
        <begin position="210"/>
        <end position="229"/>
    </location>
</feature>
<name>A0AAW0W430_CHEQU</name>
<feature type="compositionally biased region" description="Polar residues" evidence="7">
    <location>
        <begin position="305"/>
        <end position="318"/>
    </location>
</feature>
<feature type="compositionally biased region" description="Low complexity" evidence="7">
    <location>
        <begin position="273"/>
        <end position="282"/>
    </location>
</feature>
<dbReference type="PROSITE" id="PS50071">
    <property type="entry name" value="HOMEOBOX_2"/>
    <property type="match status" value="1"/>
</dbReference>
<dbReference type="CDD" id="cd00086">
    <property type="entry name" value="homeodomain"/>
    <property type="match status" value="1"/>
</dbReference>
<dbReference type="GO" id="GO:0048646">
    <property type="term" value="P:anatomical structure formation involved in morphogenesis"/>
    <property type="evidence" value="ECO:0007669"/>
    <property type="project" value="UniProtKB-ARBA"/>
</dbReference>
<protein>
    <recommendedName>
        <fullName evidence="8">Homeobox domain-containing protein</fullName>
    </recommendedName>
</protein>
<sequence>MAQPARYDDGLGHYGGGASMETVANMYGDPHRSAAAAAALQPSLMSHMNHVGGAAHNAAMYAHSQATNHVAANHVMGSVPDVHKRDKDLIYGHPLFPLLALIFEKCELATCTPREPGVAGGDVCSSESFNEDIAVFSKQLRHEKPYYYSHPEVDSMMVQAIQVLRFHLLELEKVHELCDNFCHRYISCLKGKMPIDLVIDERDGPKPDLGSGDSNNNAAAAAAGRASADTTHTDGASTPDVGPSWDSSVDSKGTTKHDQTEFASSALLCLQKRPPSSSMSYSGGAGGDDARSPGSGGTPGPLSHQPASQQSADNTSEAGGSELPTLVRGQADFLGKKSPAGLHSRLFHEFEGDASNASIGSGEGTEEDDDGSKKNQKKRGIFPKVATNILRAWLFQHLTHPYPSEDQKKQLAQDTGLTILQVNNWFINARRRIVQPLIDQSNRAGAMPHFAGPAGAYSPDAASMGYMMDGQQHMFRSDPYTDHAAAAAYYGHPAAAYNYPHHL</sequence>
<proteinExistence type="inferred from homology"/>
<feature type="DNA-binding region" description="Homeobox" evidence="6">
    <location>
        <begin position="375"/>
        <end position="437"/>
    </location>
</feature>
<dbReference type="InterPro" id="IPR032453">
    <property type="entry name" value="PKNOX/Meis_N"/>
</dbReference>
<dbReference type="SMART" id="SM00389">
    <property type="entry name" value="HOX"/>
    <property type="match status" value="1"/>
</dbReference>
<keyword evidence="3 6" id="KW-0238">DNA-binding</keyword>
<keyword evidence="5 6" id="KW-0539">Nucleus</keyword>
<dbReference type="SUPFAM" id="SSF46689">
    <property type="entry name" value="Homeodomain-like"/>
    <property type="match status" value="1"/>
</dbReference>
<feature type="domain" description="Homeobox" evidence="8">
    <location>
        <begin position="373"/>
        <end position="436"/>
    </location>
</feature>
<dbReference type="AlphaFoldDB" id="A0AAW0W430"/>
<evidence type="ECO:0000313" key="10">
    <source>
        <dbReference type="Proteomes" id="UP001445076"/>
    </source>
</evidence>
<evidence type="ECO:0000256" key="3">
    <source>
        <dbReference type="ARBA" id="ARBA00023125"/>
    </source>
</evidence>
<evidence type="ECO:0000256" key="6">
    <source>
        <dbReference type="PROSITE-ProRule" id="PRU00108"/>
    </source>
</evidence>
<feature type="region of interest" description="Disordered" evidence="7">
    <location>
        <begin position="202"/>
        <end position="322"/>
    </location>
</feature>
<evidence type="ECO:0000256" key="5">
    <source>
        <dbReference type="ARBA" id="ARBA00023242"/>
    </source>
</evidence>
<dbReference type="GO" id="GO:0005634">
    <property type="term" value="C:nucleus"/>
    <property type="evidence" value="ECO:0007669"/>
    <property type="project" value="UniProtKB-SubCell"/>
</dbReference>
<keyword evidence="10" id="KW-1185">Reference proteome</keyword>
<dbReference type="InterPro" id="IPR008422">
    <property type="entry name" value="KN_HD"/>
</dbReference>
<feature type="region of interest" description="Disordered" evidence="7">
    <location>
        <begin position="353"/>
        <end position="380"/>
    </location>
</feature>
<dbReference type="EMBL" id="JARKIK010000087">
    <property type="protein sequence ID" value="KAK8724022.1"/>
    <property type="molecule type" value="Genomic_DNA"/>
</dbReference>
<dbReference type="InterPro" id="IPR001356">
    <property type="entry name" value="HD"/>
</dbReference>
<dbReference type="InterPro" id="IPR009057">
    <property type="entry name" value="Homeodomain-like_sf"/>
</dbReference>
<dbReference type="GO" id="GO:0048663">
    <property type="term" value="P:neuron fate commitment"/>
    <property type="evidence" value="ECO:0007669"/>
    <property type="project" value="UniProtKB-ARBA"/>
</dbReference>
<dbReference type="GO" id="GO:0001654">
    <property type="term" value="P:eye development"/>
    <property type="evidence" value="ECO:0007669"/>
    <property type="project" value="UniProtKB-ARBA"/>
</dbReference>
<evidence type="ECO:0000259" key="8">
    <source>
        <dbReference type="PROSITE" id="PS50071"/>
    </source>
</evidence>
<dbReference type="Pfam" id="PF16493">
    <property type="entry name" value="Meis_PKNOX_N"/>
    <property type="match status" value="1"/>
</dbReference>
<dbReference type="Pfam" id="PF05920">
    <property type="entry name" value="Homeobox_KN"/>
    <property type="match status" value="1"/>
</dbReference>
<dbReference type="InterPro" id="IPR050224">
    <property type="entry name" value="TALE_homeobox"/>
</dbReference>
<dbReference type="FunFam" id="1.10.10.60:FF:000004">
    <property type="entry name" value="Meis2 homeobox isoform 2c"/>
    <property type="match status" value="1"/>
</dbReference>
<reference evidence="9 10" key="1">
    <citation type="journal article" date="2024" name="BMC Genomics">
        <title>Genome assembly of redclaw crayfish (Cherax quadricarinatus) provides insights into its immune adaptation and hypoxia tolerance.</title>
        <authorList>
            <person name="Liu Z."/>
            <person name="Zheng J."/>
            <person name="Li H."/>
            <person name="Fang K."/>
            <person name="Wang S."/>
            <person name="He J."/>
            <person name="Zhou D."/>
            <person name="Weng S."/>
            <person name="Chi M."/>
            <person name="Gu Z."/>
            <person name="He J."/>
            <person name="Li F."/>
            <person name="Wang M."/>
        </authorList>
    </citation>
    <scope>NUCLEOTIDE SEQUENCE [LARGE SCALE GENOMIC DNA]</scope>
    <source>
        <strain evidence="9">ZL_2023a</strain>
    </source>
</reference>
<dbReference type="Proteomes" id="UP001445076">
    <property type="component" value="Unassembled WGS sequence"/>
</dbReference>
<dbReference type="PANTHER" id="PTHR11850">
    <property type="entry name" value="HOMEOBOX PROTEIN TRANSCRIPTION FACTORS"/>
    <property type="match status" value="1"/>
</dbReference>
<comment type="similarity">
    <text evidence="2">Belongs to the TALE/MEIS homeobox family.</text>
</comment>
<dbReference type="GO" id="GO:0006355">
    <property type="term" value="P:regulation of DNA-templated transcription"/>
    <property type="evidence" value="ECO:0007669"/>
    <property type="project" value="InterPro"/>
</dbReference>
<evidence type="ECO:0000256" key="7">
    <source>
        <dbReference type="SAM" id="MobiDB-lite"/>
    </source>
</evidence>